<dbReference type="FunFam" id="1.10.246.10:FF:000004">
    <property type="entry name" value="Serum albumin"/>
    <property type="match status" value="1"/>
</dbReference>
<dbReference type="CDD" id="cd00015">
    <property type="entry name" value="ALBUMIN"/>
    <property type="match status" value="3"/>
</dbReference>
<dbReference type="FunFam" id="1.10.246.10:FF:000001">
    <property type="entry name" value="Serum albumin"/>
    <property type="match status" value="3"/>
</dbReference>
<keyword evidence="6" id="KW-0325">Glycoprotein</keyword>
<feature type="domain" description="Albumin" evidence="10">
    <location>
        <begin position="19"/>
        <end position="210"/>
    </location>
</feature>
<feature type="disulfide bond" evidence="8">
    <location>
        <begin position="224"/>
        <end position="270"/>
    </location>
</feature>
<keyword evidence="4" id="KW-0677">Repeat</keyword>
<dbReference type="GeneID" id="101574349"/>
<accession>A0A6P6DP72</accession>
<dbReference type="InParanoid" id="A0A6P6DP72"/>
<dbReference type="GO" id="GO:0005737">
    <property type="term" value="C:cytoplasm"/>
    <property type="evidence" value="ECO:0007669"/>
    <property type="project" value="TreeGrafter"/>
</dbReference>
<keyword evidence="7" id="KW-0106">Calcium</keyword>
<evidence type="ECO:0000256" key="5">
    <source>
        <dbReference type="ARBA" id="ARBA00023157"/>
    </source>
</evidence>
<dbReference type="Gene3D" id="1.10.246.10">
    <property type="match status" value="6"/>
</dbReference>
<feature type="disulfide bond" evidence="8">
    <location>
        <begin position="302"/>
        <end position="313"/>
    </location>
</feature>
<keyword evidence="2" id="KW-0964">Secreted</keyword>
<feature type="disulfide bond" evidence="8">
    <location>
        <begin position="536"/>
        <end position="581"/>
    </location>
</feature>
<feature type="chain" id="PRO_5027655466" evidence="9">
    <location>
        <begin position="24"/>
        <end position="598"/>
    </location>
</feature>
<dbReference type="PANTHER" id="PTHR11385:SF14">
    <property type="entry name" value="AFAMIN"/>
    <property type="match status" value="1"/>
</dbReference>
<dbReference type="PANTHER" id="PTHR11385">
    <property type="entry name" value="SERUM ALBUMIN-RELATED"/>
    <property type="match status" value="1"/>
</dbReference>
<dbReference type="PROSITE" id="PS00212">
    <property type="entry name" value="ALBUMIN_1"/>
    <property type="match status" value="3"/>
</dbReference>
<dbReference type="FunCoup" id="A0A6P6DP72">
    <property type="interactions" value="104"/>
</dbReference>
<evidence type="ECO:0000259" key="10">
    <source>
        <dbReference type="PROSITE" id="PS51438"/>
    </source>
</evidence>
<evidence type="ECO:0000313" key="11">
    <source>
        <dbReference type="Proteomes" id="UP000515203"/>
    </source>
</evidence>
<protein>
    <submittedName>
        <fullName evidence="12">Afamin</fullName>
    </submittedName>
</protein>
<dbReference type="AlphaFoldDB" id="A0A6P6DP72"/>
<proteinExistence type="predicted"/>
<sequence>MQQLKHAGFIFLLFFLIESLTLPTKPQDVDNINVSRKFIDENLASMAIITFAQYVQEATFDDMEMLIRDVMKYRDKCLEGKTLPECSQLANDMLQEMICSMEGLPQKYNFSHCCSKVDFKRRLCFLYNKKANVGFLPPFPTLDPEEKCEAIKNARDSFLNQYIYEVARRNSFVFAPTLLTVAARFEEVTKTCCEEQQKANCFQAKAIPITQYLKAFSSYQKYVCGALMKFGPKVLNSINIAVFSKKFPNIEFKELTSLLEDVSSMYHGCCAGDVLQCIRDQSQVMSHICSKQDSISSKIKECCEKKIPEREDCIINSNKDDRPMNVSPTEAKFTGSEHMCQERDTDPDDFFARFLYEYSRSHSDLSTPELLRIAGVYKDLLADCCDRETLTDCYHHMEIKFNVTTGKSLQMVQQECEHFQNLGQDGLKYHYFIKLTKIAPQLSTEELISLGNDMVTALITCCTLSDEFACVDDLADLVLGELCGINENRTINPAVDHCCTANFAFRRPCFESLKADKTYVPPPLSQDLSVFPADWCQSQNEELQGKKNRFLIEAVRLRPQLADKELLSVLARFISGVEKCCAVPEPEACFREERQNIG</sequence>
<dbReference type="Proteomes" id="UP000515203">
    <property type="component" value="Unplaced"/>
</dbReference>
<dbReference type="CTD" id="173"/>
<name>A0A6P6DP72_OCTDE</name>
<feature type="disulfide bond" evidence="8">
    <location>
        <begin position="192"/>
        <end position="201"/>
    </location>
</feature>
<dbReference type="InterPro" id="IPR014760">
    <property type="entry name" value="Serum_albumin_N"/>
</dbReference>
<keyword evidence="5 8" id="KW-1015">Disulfide bond</keyword>
<feature type="disulfide bond" evidence="8">
    <location>
        <begin position="416"/>
        <end position="462"/>
    </location>
</feature>
<reference evidence="12" key="1">
    <citation type="submission" date="2025-08" db="UniProtKB">
        <authorList>
            <consortium name="RefSeq"/>
        </authorList>
    </citation>
    <scope>IDENTIFICATION</scope>
</reference>
<feature type="domain" description="Albumin" evidence="10">
    <location>
        <begin position="211"/>
        <end position="402"/>
    </location>
</feature>
<feature type="disulfide bond" evidence="8">
    <location>
        <begin position="77"/>
        <end position="86"/>
    </location>
</feature>
<dbReference type="GO" id="GO:0046872">
    <property type="term" value="F:metal ion binding"/>
    <property type="evidence" value="ECO:0007669"/>
    <property type="project" value="UniProtKB-KW"/>
</dbReference>
<feature type="disulfide bond" evidence="8">
    <location>
        <begin position="340"/>
        <end position="385"/>
    </location>
</feature>
<gene>
    <name evidence="12" type="primary">Afm</name>
</gene>
<feature type="disulfide bond" evidence="8">
    <location>
        <begin position="384"/>
        <end position="393"/>
    </location>
</feature>
<feature type="disulfide bond" evidence="8">
    <location>
        <begin position="498"/>
        <end position="509"/>
    </location>
</feature>
<dbReference type="OrthoDB" id="9875082at2759"/>
<evidence type="ECO:0000256" key="7">
    <source>
        <dbReference type="PIRSR" id="PIRSR002520-1"/>
    </source>
</evidence>
<dbReference type="PRINTS" id="PR00803">
    <property type="entry name" value="AFETOPROTEIN"/>
</dbReference>
<comment type="subcellular location">
    <subcellularLocation>
        <location evidence="1">Secreted</location>
    </subcellularLocation>
</comment>
<feature type="disulfide bond" evidence="8">
    <location>
        <begin position="461"/>
        <end position="470"/>
    </location>
</feature>
<dbReference type="PRINTS" id="PR00802">
    <property type="entry name" value="SERUMALBUMIN"/>
</dbReference>
<keyword evidence="3 9" id="KW-0732">Signal</keyword>
<dbReference type="InterPro" id="IPR020857">
    <property type="entry name" value="Serum_albumin_CS"/>
</dbReference>
<evidence type="ECO:0000256" key="3">
    <source>
        <dbReference type="ARBA" id="ARBA00022729"/>
    </source>
</evidence>
<dbReference type="InterPro" id="IPR021177">
    <property type="entry name" value="Serum_albumin/AFP/Afamin"/>
</dbReference>
<keyword evidence="7" id="KW-0862">Zinc</keyword>
<dbReference type="PIRSF" id="PIRSF002520">
    <property type="entry name" value="Serum_albumin_subgroup"/>
    <property type="match status" value="1"/>
</dbReference>
<feature type="domain" description="Albumin" evidence="10">
    <location>
        <begin position="404"/>
        <end position="598"/>
    </location>
</feature>
<dbReference type="FunFam" id="1.10.246.10:FF:000002">
    <property type="entry name" value="Serum albumin"/>
    <property type="match status" value="1"/>
</dbReference>
<dbReference type="InterPro" id="IPR000264">
    <property type="entry name" value="ALB/AFP/VDB"/>
</dbReference>
<feature type="disulfide bond" evidence="8">
    <location>
        <begin position="483"/>
        <end position="499"/>
    </location>
</feature>
<dbReference type="SMART" id="SM00103">
    <property type="entry name" value="ALBUMIN"/>
    <property type="match status" value="3"/>
</dbReference>
<feature type="disulfide bond" evidence="8">
    <location>
        <begin position="580"/>
        <end position="589"/>
    </location>
</feature>
<keyword evidence="11" id="KW-1185">Reference proteome</keyword>
<evidence type="ECO:0000313" key="12">
    <source>
        <dbReference type="RefSeq" id="XP_023561756.1"/>
    </source>
</evidence>
<evidence type="ECO:0000256" key="1">
    <source>
        <dbReference type="ARBA" id="ARBA00004613"/>
    </source>
</evidence>
<dbReference type="SUPFAM" id="SSF48552">
    <property type="entry name" value="Serum albumin-like"/>
    <property type="match status" value="3"/>
</dbReference>
<dbReference type="GO" id="GO:0071693">
    <property type="term" value="P:protein transport within extracellular region"/>
    <property type="evidence" value="ECO:0007669"/>
    <property type="project" value="TreeGrafter"/>
</dbReference>
<dbReference type="Pfam" id="PF00273">
    <property type="entry name" value="Serum_albumin"/>
    <property type="match status" value="3"/>
</dbReference>
<feature type="binding site" evidence="7">
    <location>
        <position position="273"/>
    </location>
    <ligand>
        <name>Zn(2+)</name>
        <dbReference type="ChEBI" id="CHEBI:29105"/>
    </ligand>
</feature>
<dbReference type="GO" id="GO:0072562">
    <property type="term" value="C:blood microparticle"/>
    <property type="evidence" value="ECO:0007669"/>
    <property type="project" value="TreeGrafter"/>
</dbReference>
<dbReference type="GO" id="GO:0051180">
    <property type="term" value="P:vitamin transport"/>
    <property type="evidence" value="ECO:0007669"/>
    <property type="project" value="TreeGrafter"/>
</dbReference>
<feature type="disulfide bond" evidence="8">
    <location>
        <begin position="99"/>
        <end position="114"/>
    </location>
</feature>
<dbReference type="RefSeq" id="XP_023561756.1">
    <property type="nucleotide sequence ID" value="XM_023705988.1"/>
</dbReference>
<dbReference type="InterPro" id="IPR020858">
    <property type="entry name" value="Serum_albumin-like"/>
</dbReference>
<evidence type="ECO:0000256" key="2">
    <source>
        <dbReference type="ARBA" id="ARBA00022525"/>
    </source>
</evidence>
<feature type="disulfide bond" evidence="8">
    <location>
        <begin position="148"/>
        <end position="193"/>
    </location>
</feature>
<evidence type="ECO:0000256" key="6">
    <source>
        <dbReference type="ARBA" id="ARBA00023180"/>
    </source>
</evidence>
<dbReference type="GO" id="GO:0008431">
    <property type="term" value="F:vitamin E binding"/>
    <property type="evidence" value="ECO:0007669"/>
    <property type="project" value="TreeGrafter"/>
</dbReference>
<feature type="signal peptide" evidence="9">
    <location>
        <begin position="1"/>
        <end position="23"/>
    </location>
</feature>
<evidence type="ECO:0000256" key="8">
    <source>
        <dbReference type="PIRSR" id="PIRSR002520-2"/>
    </source>
</evidence>
<dbReference type="PROSITE" id="PS51438">
    <property type="entry name" value="ALBUMIN_2"/>
    <property type="match status" value="3"/>
</dbReference>
<evidence type="ECO:0000256" key="4">
    <source>
        <dbReference type="ARBA" id="ARBA00022737"/>
    </source>
</evidence>
<feature type="disulfide bond" evidence="8">
    <location>
        <begin position="289"/>
        <end position="303"/>
    </location>
</feature>
<organism evidence="11 12">
    <name type="scientific">Octodon degus</name>
    <name type="common">Degu</name>
    <name type="synonym">Sciurus degus</name>
    <dbReference type="NCBI Taxonomy" id="10160"/>
    <lineage>
        <taxon>Eukaryota</taxon>
        <taxon>Metazoa</taxon>
        <taxon>Chordata</taxon>
        <taxon>Craniata</taxon>
        <taxon>Vertebrata</taxon>
        <taxon>Euteleostomi</taxon>
        <taxon>Mammalia</taxon>
        <taxon>Eutheria</taxon>
        <taxon>Euarchontoglires</taxon>
        <taxon>Glires</taxon>
        <taxon>Rodentia</taxon>
        <taxon>Hystricomorpha</taxon>
        <taxon>Octodontidae</taxon>
        <taxon>Octodon</taxon>
    </lineage>
</organism>
<feature type="disulfide bond" evidence="8">
    <location>
        <begin position="269"/>
        <end position="277"/>
    </location>
</feature>
<feature type="disulfide bond" evidence="8">
    <location>
        <begin position="113"/>
        <end position="124"/>
    </location>
</feature>
<keyword evidence="7" id="KW-0479">Metal-binding</keyword>
<evidence type="ECO:0000256" key="9">
    <source>
        <dbReference type="SAM" id="SignalP"/>
    </source>
</evidence>